<evidence type="ECO:0000313" key="3">
    <source>
        <dbReference type="Proteomes" id="UP000449710"/>
    </source>
</evidence>
<evidence type="ECO:0000256" key="1">
    <source>
        <dbReference type="SAM" id="MobiDB-lite"/>
    </source>
</evidence>
<name>A0AA44BE21_9CLOT</name>
<protein>
    <submittedName>
        <fullName evidence="2">Uncharacterized protein</fullName>
    </submittedName>
</protein>
<accession>A0AA44BE21</accession>
<evidence type="ECO:0000313" key="2">
    <source>
        <dbReference type="EMBL" id="NBG88557.1"/>
    </source>
</evidence>
<gene>
    <name evidence="2" type="ORF">ISALK_08585</name>
</gene>
<dbReference type="RefSeq" id="WP_160721280.1">
    <property type="nucleotide sequence ID" value="NZ_SUMG01000009.1"/>
</dbReference>
<reference evidence="2 3" key="1">
    <citation type="submission" date="2019-04" db="EMBL/GenBank/DDBJ databases">
        <title>Isachenkonia alkalipeptolytica gen. nov. sp. nov. a new anaerobic, alkiliphilic organothrophic bacterium capable to reduce synthesized ferrihydrite isolated from a soda lake.</title>
        <authorList>
            <person name="Toshchakov S.V."/>
            <person name="Zavarzina D.G."/>
            <person name="Zhilina T.N."/>
            <person name="Kostrikina N.A."/>
            <person name="Kublanov I.V."/>
        </authorList>
    </citation>
    <scope>NUCLEOTIDE SEQUENCE [LARGE SCALE GENOMIC DNA]</scope>
    <source>
        <strain evidence="2 3">Z-1701</strain>
    </source>
</reference>
<sequence>MTSPKDLKNDQKKKKTLVKCEAKGGKEVTPEECEYQNQKDKAREKGREKPPEKSAGRDAGNRLCINCDNYPPFNKM</sequence>
<dbReference type="AlphaFoldDB" id="A0AA44BE21"/>
<dbReference type="Proteomes" id="UP000449710">
    <property type="component" value="Unassembled WGS sequence"/>
</dbReference>
<proteinExistence type="predicted"/>
<comment type="caution">
    <text evidence="2">The sequence shown here is derived from an EMBL/GenBank/DDBJ whole genome shotgun (WGS) entry which is preliminary data.</text>
</comment>
<feature type="compositionally biased region" description="Basic and acidic residues" evidence="1">
    <location>
        <begin position="37"/>
        <end position="60"/>
    </location>
</feature>
<dbReference type="EMBL" id="SUMG01000009">
    <property type="protein sequence ID" value="NBG88557.1"/>
    <property type="molecule type" value="Genomic_DNA"/>
</dbReference>
<keyword evidence="3" id="KW-1185">Reference proteome</keyword>
<organism evidence="2 3">
    <name type="scientific">Isachenkonia alkalipeptolytica</name>
    <dbReference type="NCBI Taxonomy" id="2565777"/>
    <lineage>
        <taxon>Bacteria</taxon>
        <taxon>Bacillati</taxon>
        <taxon>Bacillota</taxon>
        <taxon>Clostridia</taxon>
        <taxon>Eubacteriales</taxon>
        <taxon>Clostridiaceae</taxon>
        <taxon>Isachenkonia</taxon>
    </lineage>
</organism>
<feature type="region of interest" description="Disordered" evidence="1">
    <location>
        <begin position="24"/>
        <end position="62"/>
    </location>
</feature>